<dbReference type="InParanoid" id="A0A061G2J5"/>
<protein>
    <submittedName>
        <fullName evidence="1">Uncharacterized protein</fullName>
    </submittedName>
</protein>
<proteinExistence type="predicted"/>
<evidence type="ECO:0000313" key="1">
    <source>
        <dbReference type="EMBL" id="EOY23791.1"/>
    </source>
</evidence>
<reference evidence="1 2" key="1">
    <citation type="journal article" date="2013" name="Genome Biol.">
        <title>The genome sequence of the most widely cultivated cacao type and its use to identify candidate genes regulating pod color.</title>
        <authorList>
            <person name="Motamayor J.C."/>
            <person name="Mockaitis K."/>
            <person name="Schmutz J."/>
            <person name="Haiminen N."/>
            <person name="Iii D.L."/>
            <person name="Cornejo O."/>
            <person name="Findley S.D."/>
            <person name="Zheng P."/>
            <person name="Utro F."/>
            <person name="Royaert S."/>
            <person name="Saski C."/>
            <person name="Jenkins J."/>
            <person name="Podicheti R."/>
            <person name="Zhao M."/>
            <person name="Scheffler B.E."/>
            <person name="Stack J.C."/>
            <person name="Feltus F.A."/>
            <person name="Mustiga G.M."/>
            <person name="Amores F."/>
            <person name="Phillips W."/>
            <person name="Marelli J.P."/>
            <person name="May G.D."/>
            <person name="Shapiro H."/>
            <person name="Ma J."/>
            <person name="Bustamante C.D."/>
            <person name="Schnell R.J."/>
            <person name="Main D."/>
            <person name="Gilbert D."/>
            <person name="Parida L."/>
            <person name="Kuhn D.N."/>
        </authorList>
    </citation>
    <scope>NUCLEOTIDE SEQUENCE [LARGE SCALE GENOMIC DNA]</scope>
    <source>
        <strain evidence="2">cv. Matina 1-6</strain>
    </source>
</reference>
<gene>
    <name evidence="1" type="ORF">TCM_015574</name>
</gene>
<dbReference type="Gramene" id="EOY23791">
    <property type="protein sequence ID" value="EOY23791"/>
    <property type="gene ID" value="TCM_015574"/>
</dbReference>
<name>A0A061G2J5_THECC</name>
<dbReference type="Proteomes" id="UP000026915">
    <property type="component" value="Chromosome 3"/>
</dbReference>
<dbReference type="AlphaFoldDB" id="A0A061G2J5"/>
<dbReference type="HOGENOM" id="CLU_2643025_0_0_1"/>
<accession>A0A061G2J5</accession>
<sequence>MLMSCAGQRKPRNVLFLCLRRIPALPGLKMLNYILLQGCLFLKQNGFSTKEETINEKIVSELSENQLRTSAGIIFVS</sequence>
<dbReference type="EMBL" id="CM001881">
    <property type="protein sequence ID" value="EOY23791.1"/>
    <property type="molecule type" value="Genomic_DNA"/>
</dbReference>
<organism evidence="1 2">
    <name type="scientific">Theobroma cacao</name>
    <name type="common">Cacao</name>
    <name type="synonym">Cocoa</name>
    <dbReference type="NCBI Taxonomy" id="3641"/>
    <lineage>
        <taxon>Eukaryota</taxon>
        <taxon>Viridiplantae</taxon>
        <taxon>Streptophyta</taxon>
        <taxon>Embryophyta</taxon>
        <taxon>Tracheophyta</taxon>
        <taxon>Spermatophyta</taxon>
        <taxon>Magnoliopsida</taxon>
        <taxon>eudicotyledons</taxon>
        <taxon>Gunneridae</taxon>
        <taxon>Pentapetalae</taxon>
        <taxon>rosids</taxon>
        <taxon>malvids</taxon>
        <taxon>Malvales</taxon>
        <taxon>Malvaceae</taxon>
        <taxon>Byttnerioideae</taxon>
        <taxon>Theobroma</taxon>
    </lineage>
</organism>
<evidence type="ECO:0000313" key="2">
    <source>
        <dbReference type="Proteomes" id="UP000026915"/>
    </source>
</evidence>
<keyword evidence="2" id="KW-1185">Reference proteome</keyword>